<evidence type="ECO:0000259" key="2">
    <source>
        <dbReference type="Pfam" id="PF07238"/>
    </source>
</evidence>
<dbReference type="GO" id="GO:0035438">
    <property type="term" value="F:cyclic-di-GMP binding"/>
    <property type="evidence" value="ECO:0007669"/>
    <property type="project" value="InterPro"/>
</dbReference>
<proteinExistence type="predicted"/>
<feature type="domain" description="PilZ" evidence="2">
    <location>
        <begin position="267"/>
        <end position="342"/>
    </location>
</feature>
<accession>A0A4R9LTF7</accession>
<feature type="transmembrane region" description="Helical" evidence="1">
    <location>
        <begin position="12"/>
        <end position="34"/>
    </location>
</feature>
<dbReference type="InterPro" id="IPR009875">
    <property type="entry name" value="PilZ_domain"/>
</dbReference>
<name>A0A4R9LTF7_9LEPT</name>
<keyword evidence="1" id="KW-0472">Membrane</keyword>
<evidence type="ECO:0000313" key="4">
    <source>
        <dbReference type="Proteomes" id="UP000298264"/>
    </source>
</evidence>
<dbReference type="Pfam" id="PF07238">
    <property type="entry name" value="PilZ"/>
    <property type="match status" value="2"/>
</dbReference>
<dbReference type="Proteomes" id="UP000298264">
    <property type="component" value="Unassembled WGS sequence"/>
</dbReference>
<feature type="transmembrane region" description="Helical" evidence="1">
    <location>
        <begin position="73"/>
        <end position="92"/>
    </location>
</feature>
<dbReference type="AlphaFoldDB" id="A0A4R9LTF7"/>
<comment type="caution">
    <text evidence="3">The sequence shown here is derived from an EMBL/GenBank/DDBJ whole genome shotgun (WGS) entry which is preliminary data.</text>
</comment>
<dbReference type="EMBL" id="RQHV01000036">
    <property type="protein sequence ID" value="TGN12026.1"/>
    <property type="molecule type" value="Genomic_DNA"/>
</dbReference>
<keyword evidence="4" id="KW-1185">Reference proteome</keyword>
<dbReference type="Gene3D" id="2.40.10.220">
    <property type="entry name" value="predicted glycosyltransferase like domains"/>
    <property type="match status" value="1"/>
</dbReference>
<evidence type="ECO:0000313" key="3">
    <source>
        <dbReference type="EMBL" id="TGN12026.1"/>
    </source>
</evidence>
<protein>
    <submittedName>
        <fullName evidence="3">PilZ domain-containing protein</fullName>
    </submittedName>
</protein>
<sequence length="363" mass="41729">MALRLFHYPLPILFVALIFFTIPFLNFFATAALYDLSQRWDHVFDRIQPLQYFLSALSLVIAYGLVAKKKFGYYLFLLFAIVLASYNLWMVAWISLGKKLFLAGIRLQTPDIVWNAVFTAVILGAIFYFLRKEISAPYLSGLQRGWRGRYRETHPVPFHWTNVDGEREGDGYTINVSGSGALIPLPQHHFLKEDDPINLHLKLENEKREIIPISVKGTIIRLDREADGTDLAGITYEFQVAQKEEKEEFLKFLTRVFAPRYPVSNKIEAGKNLPGESTGELVNISTEGLYIKSDVVYEMGELISVKILTRSGTISLKGIVRWSNPNARYGKPVGYGLQIESAENMNHFRIWVWKQRFRIFHGR</sequence>
<dbReference type="OrthoDB" id="318030at2"/>
<organism evidence="3 4">
    <name type="scientific">Leptospira ilyithenensis</name>
    <dbReference type="NCBI Taxonomy" id="2484901"/>
    <lineage>
        <taxon>Bacteria</taxon>
        <taxon>Pseudomonadati</taxon>
        <taxon>Spirochaetota</taxon>
        <taxon>Spirochaetia</taxon>
        <taxon>Leptospirales</taxon>
        <taxon>Leptospiraceae</taxon>
        <taxon>Leptospira</taxon>
    </lineage>
</organism>
<gene>
    <name evidence="3" type="ORF">EHS11_05780</name>
</gene>
<feature type="transmembrane region" description="Helical" evidence="1">
    <location>
        <begin position="112"/>
        <end position="130"/>
    </location>
</feature>
<feature type="domain" description="PilZ" evidence="2">
    <location>
        <begin position="151"/>
        <end position="253"/>
    </location>
</feature>
<reference evidence="3" key="1">
    <citation type="journal article" date="2019" name="PLoS Negl. Trop. Dis.">
        <title>Revisiting the worldwide diversity of Leptospira species in the environment.</title>
        <authorList>
            <person name="Vincent A.T."/>
            <person name="Schiettekatte O."/>
            <person name="Bourhy P."/>
            <person name="Veyrier F.J."/>
            <person name="Picardeau M."/>
        </authorList>
    </citation>
    <scope>NUCLEOTIDE SEQUENCE [LARGE SCALE GENOMIC DNA]</scope>
    <source>
        <strain evidence="3">201400974</strain>
    </source>
</reference>
<feature type="transmembrane region" description="Helical" evidence="1">
    <location>
        <begin position="49"/>
        <end position="66"/>
    </location>
</feature>
<keyword evidence="1" id="KW-1133">Transmembrane helix</keyword>
<evidence type="ECO:0000256" key="1">
    <source>
        <dbReference type="SAM" id="Phobius"/>
    </source>
</evidence>
<keyword evidence="1" id="KW-0812">Transmembrane</keyword>